<proteinExistence type="inferred from homology"/>
<dbReference type="Pfam" id="PF01551">
    <property type="entry name" value="Peptidase_M23"/>
    <property type="match status" value="1"/>
</dbReference>
<gene>
    <name evidence="10" type="ORF">BUZ51_06335</name>
</gene>
<dbReference type="EC" id="3.4.24.75" evidence="4"/>
<dbReference type="GO" id="GO:0008237">
    <property type="term" value="F:metallopeptidase activity"/>
    <property type="evidence" value="ECO:0007669"/>
    <property type="project" value="UniProtKB-KW"/>
</dbReference>
<comment type="cofactor">
    <cofactor evidence="2">
        <name>Zn(2+)</name>
        <dbReference type="ChEBI" id="CHEBI:29105"/>
    </cofactor>
</comment>
<evidence type="ECO:0000256" key="6">
    <source>
        <dbReference type="SAM" id="Coils"/>
    </source>
</evidence>
<feature type="transmembrane region" description="Helical" evidence="8">
    <location>
        <begin position="306"/>
        <end position="333"/>
    </location>
</feature>
<organism evidence="10 11">
    <name type="scientific">Staphylococcus hominis</name>
    <dbReference type="NCBI Taxonomy" id="1290"/>
    <lineage>
        <taxon>Bacteria</taxon>
        <taxon>Bacillati</taxon>
        <taxon>Bacillota</taxon>
        <taxon>Bacilli</taxon>
        <taxon>Bacillales</taxon>
        <taxon>Staphylococcaceae</taxon>
        <taxon>Staphylococcus</taxon>
    </lineage>
</organism>
<protein>
    <recommendedName>
        <fullName evidence="4">lysostaphin</fullName>
        <ecNumber evidence="4">3.4.24.75</ecNumber>
    </recommendedName>
</protein>
<feature type="transmembrane region" description="Helical" evidence="8">
    <location>
        <begin position="646"/>
        <end position="667"/>
    </location>
</feature>
<evidence type="ECO:0000256" key="4">
    <source>
        <dbReference type="ARBA" id="ARBA00012322"/>
    </source>
</evidence>
<dbReference type="GO" id="GO:0006508">
    <property type="term" value="P:proteolysis"/>
    <property type="evidence" value="ECO:0007669"/>
    <property type="project" value="UniProtKB-KW"/>
</dbReference>
<evidence type="ECO:0000313" key="10">
    <source>
        <dbReference type="EMBL" id="PTK30831.1"/>
    </source>
</evidence>
<sequence length="1867" mass="205463">MAEVNKVEIAFGANVRDFNRGVDKMERKLAEFEAKADKETAGVNKRFDLMNGSLGKVEKRLDGFGDRLDLKSVQTKLQTAQKEFEETGRVSEDSIRKLDAAIDNVDFSTLDTRATKSIQLISKDFTKLEGQLNKFNSFKFAEDMPDETKRLAYEFANLQKSINNNQLSLRQLRQNMSAKDFENYKNAISSVRGSMSAFEKELRDTGKVSNETFYKLNNDIKTINFSSLPKASRKAFTSVKHDISSVRKEFNNFSNGMTRTQNRFNIFKGVVSKGVSGIKTRFDKTINTFNRWGNVFRNMQEVGEHVFGGVLFPLLSTMVPMAGTATTAVMGIANGLMSVGGAAVGLGGAYAIALGGIQAFAAQGAYALKMLEDGTLKITSEVKNYQSALKGLQNDWEALIAQNQKAIFNTMTNGINAARYALGQLNPFLTQTASLIENASGKMLNWLKTSNNAKGVFKMLNTDGVHAFGDVLDAGMLFGDGLAAIIKQLGPLITFMTGRLKAMAKQFNTFANSDKAKQGISDFTNFTKQNLPIAGSIFGHVFKGIFNLFRAFSGQTTWAMKGLDNLTAKFEAWSASLSKTQGFKDFIRFTRENAPVAGQFIKNLVNVLVELIKAIAPISAVVMKVASAFLGWLSALMQTHPWIGKVIASIVLFGGAIKTLTFISILIGNMFRFKRILQLLGLAFGSATVKTKIMTAATKTWGAVSKIAALATKGLGVAIRFLTGPVGIVITAIGAFVAIIIHLWKTNETFRNTVINIWNSIKNGAVSIFGYISRFLKNVWSGIASAWNATWTFLKNLVVKSWQLIKNACVTSARVTVRVVKNVFNGLKNFFVGLWNFIKNSSINFWNLIKNAIVNGARLTVRGLKAAFNGLRTFFSNLWTGIKNISVKLWQLIKNGVIAVARGFINSLKAVFNGLRFFFTKTWQLIKNTSLRIWNSLKTSIVNIARKLVNGVKAVIGVLKGWFVKTWTFIKTRTVQIATSLWHGVVNVFKKMYSSIRGLMTRLKNWLVKAWQTIKTKVTGSARAIWRGVTNLFSKMYKSVRNTMTKLKNVTIKLWQVTKTKVINLAKSIWKSVTNSFSKMYKSVTNLMKRLKNWLSKTWQNVKNNTVKLVKLMVKIVISVFLNMRKNIRNNMNKIKNFLYAAWRAIKNRVTSYAKSMWNSVKRTFNSMKSGVTNLTNRMKNSVTNAWRSLKNGVINHAKKMWSGVKGVFSRMTNGIKGFVGRIKSHINGMVKGVKTGLNKLIKGVNWVGEKLGMGKQMVKPIKLSTGTGKASSYVSNGKINQDTMAVVGDKGRGNGTGGFRHETITYPNGKSIITPATDTLAYLPKGSTVESGAQTQASFSAGTLPRFSIGTFASKLLGGGKKPKKHKKGDNLAGDVAQKTKDGVKAMAGKVVDGGKAVVDSALNTAKKGKDWLSDKIGDVLDWIEKPKKLLEKVFDSFGFNMASFGIPKGAELPFNLMKGMFKKLKEAAVNKVKEWFEEAGGGDGGYIDLSKGINFGFAPTTAAARAAGYPFARPHYGLDINYKYDKVYSTLAGKATGSTGWNGGFGRNMWIRTKNGVEAIYGHLSKLAFHGTRQVKPGDYLGVSGGDPRRDGVNAGSSTGPHLHYEMRWNGQPKDPTNWLKKHNGGGKSGGSRAASKWKPEIIKALKANGLPTTPAYVNAWIRQVQSESRGNAGAIQSASLHDGNEGANRARGLLQVVPTTFAANKLPGHGNIMNGLDNAMAAINYAKRRYGRAGMLQVIGHGHGYATGGIVNSPELAWLAEGGFSESIISHDPSNRVKSKAIYDRTGELLGFNDDKEILLRVEKLLQENNYHARNVDDNTRRQADKSSVIKMNSRAVAKEVSQDVNAEIKRINARKNKFERGGR</sequence>
<comment type="catalytic activity">
    <reaction evidence="1">
        <text>Hydrolysis of the -Gly-|-Gly- bond in the pentaglycine inter-peptide link joining staphylococcal cell wall peptidoglycans.</text>
        <dbReference type="EC" id="3.4.24.75"/>
    </reaction>
</comment>
<dbReference type="InterPro" id="IPR016047">
    <property type="entry name" value="M23ase_b-sheet_dom"/>
</dbReference>
<evidence type="ECO:0000256" key="1">
    <source>
        <dbReference type="ARBA" id="ARBA00001667"/>
    </source>
</evidence>
<dbReference type="PANTHER" id="PTHR37813">
    <property type="entry name" value="FELS-2 PROPHAGE PROTEIN"/>
    <property type="match status" value="1"/>
</dbReference>
<keyword evidence="8" id="KW-0472">Membrane</keyword>
<dbReference type="Gene3D" id="1.20.120.20">
    <property type="entry name" value="Apolipoprotein"/>
    <property type="match status" value="3"/>
</dbReference>
<dbReference type="InterPro" id="IPR023346">
    <property type="entry name" value="Lysozyme-like_dom_sf"/>
</dbReference>
<evidence type="ECO:0000256" key="5">
    <source>
        <dbReference type="ARBA" id="ARBA00023049"/>
    </source>
</evidence>
<evidence type="ECO:0000256" key="3">
    <source>
        <dbReference type="ARBA" id="ARBA00006646"/>
    </source>
</evidence>
<name>A0A974KYU5_STAHO</name>
<keyword evidence="5" id="KW-0378">Hydrolase</keyword>
<dbReference type="SUPFAM" id="SSF51261">
    <property type="entry name" value="Duplicated hybrid motif"/>
    <property type="match status" value="1"/>
</dbReference>
<evidence type="ECO:0000313" key="11">
    <source>
        <dbReference type="Proteomes" id="UP000241540"/>
    </source>
</evidence>
<comment type="similarity">
    <text evidence="3">Belongs to the peptidase M23B family.</text>
</comment>
<feature type="transmembrane region" description="Helical" evidence="8">
    <location>
        <begin position="339"/>
        <end position="361"/>
    </location>
</feature>
<dbReference type="SUPFAM" id="SSF58113">
    <property type="entry name" value="Apolipoprotein A-I"/>
    <property type="match status" value="1"/>
</dbReference>
<keyword evidence="8" id="KW-0812">Transmembrane</keyword>
<keyword evidence="8" id="KW-1133">Transmembrane helix</keyword>
<evidence type="ECO:0000256" key="8">
    <source>
        <dbReference type="SAM" id="Phobius"/>
    </source>
</evidence>
<feature type="region of interest" description="Disordered" evidence="7">
    <location>
        <begin position="1582"/>
        <end position="1605"/>
    </location>
</feature>
<dbReference type="RefSeq" id="WP_107640205.1">
    <property type="nucleotide sequence ID" value="NZ_PZHX01000010.1"/>
</dbReference>
<dbReference type="CDD" id="cd12797">
    <property type="entry name" value="M23_peptidase"/>
    <property type="match status" value="1"/>
</dbReference>
<evidence type="ECO:0000256" key="2">
    <source>
        <dbReference type="ARBA" id="ARBA00001947"/>
    </source>
</evidence>
<feature type="transmembrane region" description="Helical" evidence="8">
    <location>
        <begin position="721"/>
        <end position="744"/>
    </location>
</feature>
<keyword evidence="5" id="KW-0482">Metalloprotease</keyword>
<comment type="caution">
    <text evidence="10">The sequence shown here is derived from an EMBL/GenBank/DDBJ whole genome shotgun (WGS) entry which is preliminary data.</text>
</comment>
<keyword evidence="6" id="KW-0175">Coiled coil</keyword>
<evidence type="ECO:0000256" key="7">
    <source>
        <dbReference type="SAM" id="MobiDB-lite"/>
    </source>
</evidence>
<dbReference type="Proteomes" id="UP000241540">
    <property type="component" value="Unassembled WGS sequence"/>
</dbReference>
<dbReference type="SUPFAM" id="SSF53955">
    <property type="entry name" value="Lysozyme-like"/>
    <property type="match status" value="1"/>
</dbReference>
<reference evidence="10 11" key="1">
    <citation type="journal article" date="2016" name="Front. Microbiol.">
        <title>Comprehensive Phylogenetic Analysis of Bovine Non-aureus Staphylococci Species Based on Whole-Genome Sequencing.</title>
        <authorList>
            <person name="Naushad S."/>
            <person name="Barkema H.W."/>
            <person name="Luby C."/>
            <person name="Condas L.A."/>
            <person name="Nobrega D.B."/>
            <person name="Carson D.A."/>
            <person name="De Buck J."/>
        </authorList>
    </citation>
    <scope>NUCLEOTIDE SEQUENCE [LARGE SCALE GENOMIC DNA]</scope>
    <source>
        <strain evidence="10 11">SNUC 5336</strain>
    </source>
</reference>
<evidence type="ECO:0000259" key="9">
    <source>
        <dbReference type="Pfam" id="PF01551"/>
    </source>
</evidence>
<dbReference type="InterPro" id="IPR011055">
    <property type="entry name" value="Dup_hybrid_motif"/>
</dbReference>
<keyword evidence="5" id="KW-0645">Protease</keyword>
<dbReference type="EMBL" id="PZHX01000010">
    <property type="protein sequence ID" value="PTK30831.1"/>
    <property type="molecule type" value="Genomic_DNA"/>
</dbReference>
<feature type="coiled-coil region" evidence="6">
    <location>
        <begin position="15"/>
        <end position="42"/>
    </location>
</feature>
<accession>A0A974KYU5</accession>
<dbReference type="Gene3D" id="2.70.70.10">
    <property type="entry name" value="Glucose Permease (Domain IIA)"/>
    <property type="match status" value="1"/>
</dbReference>
<dbReference type="CDD" id="cd13402">
    <property type="entry name" value="LT_TF-like"/>
    <property type="match status" value="1"/>
</dbReference>
<feature type="transmembrane region" description="Helical" evidence="8">
    <location>
        <begin position="611"/>
        <end position="634"/>
    </location>
</feature>
<feature type="domain" description="M23ase beta-sheet core" evidence="9">
    <location>
        <begin position="1516"/>
        <end position="1618"/>
    </location>
</feature>
<dbReference type="PANTHER" id="PTHR37813:SF1">
    <property type="entry name" value="FELS-2 PROPHAGE PROTEIN"/>
    <property type="match status" value="1"/>
</dbReference>